<dbReference type="EMBL" id="NCVQ01000009">
    <property type="protein sequence ID" value="PWZ10826.1"/>
    <property type="molecule type" value="Genomic_DNA"/>
</dbReference>
<evidence type="ECO:0000256" key="1">
    <source>
        <dbReference type="SAM" id="MobiDB-lite"/>
    </source>
</evidence>
<gene>
    <name evidence="2" type="ORF">Zm00014a_026509</name>
</gene>
<name>A0A3L6DQ47_MAIZE</name>
<sequence>MHSPTVPPRHVVRPPPRRVTTAAPSWARSPPADAAGARTARRSARPAAARSRRAMAN</sequence>
<feature type="compositionally biased region" description="Basic residues" evidence="1">
    <location>
        <begin position="39"/>
        <end position="57"/>
    </location>
</feature>
<evidence type="ECO:0000313" key="2">
    <source>
        <dbReference type="EMBL" id="PWZ10826.1"/>
    </source>
</evidence>
<dbReference type="AlphaFoldDB" id="A0A3L6DQ47"/>
<dbReference type="Proteomes" id="UP000251960">
    <property type="component" value="Chromosome 8"/>
</dbReference>
<accession>A0A3L6DQ47</accession>
<proteinExistence type="predicted"/>
<comment type="caution">
    <text evidence="2">The sequence shown here is derived from an EMBL/GenBank/DDBJ whole genome shotgun (WGS) entry which is preliminary data.</text>
</comment>
<feature type="region of interest" description="Disordered" evidence="1">
    <location>
        <begin position="1"/>
        <end position="57"/>
    </location>
</feature>
<protein>
    <submittedName>
        <fullName evidence="2">Uncharacterized protein</fullName>
    </submittedName>
</protein>
<feature type="compositionally biased region" description="Low complexity" evidence="1">
    <location>
        <begin position="18"/>
        <end position="38"/>
    </location>
</feature>
<organism evidence="2 3">
    <name type="scientific">Zea mays</name>
    <name type="common">Maize</name>
    <dbReference type="NCBI Taxonomy" id="4577"/>
    <lineage>
        <taxon>Eukaryota</taxon>
        <taxon>Viridiplantae</taxon>
        <taxon>Streptophyta</taxon>
        <taxon>Embryophyta</taxon>
        <taxon>Tracheophyta</taxon>
        <taxon>Spermatophyta</taxon>
        <taxon>Magnoliopsida</taxon>
        <taxon>Liliopsida</taxon>
        <taxon>Poales</taxon>
        <taxon>Poaceae</taxon>
        <taxon>PACMAD clade</taxon>
        <taxon>Panicoideae</taxon>
        <taxon>Andropogonodae</taxon>
        <taxon>Andropogoneae</taxon>
        <taxon>Tripsacinae</taxon>
        <taxon>Zea</taxon>
    </lineage>
</organism>
<evidence type="ECO:0000313" key="3">
    <source>
        <dbReference type="Proteomes" id="UP000251960"/>
    </source>
</evidence>
<reference evidence="2 3" key="1">
    <citation type="journal article" date="2018" name="Nat. Genet.">
        <title>Extensive intraspecific gene order and gene structural variations between Mo17 and other maize genomes.</title>
        <authorList>
            <person name="Sun S."/>
            <person name="Zhou Y."/>
            <person name="Chen J."/>
            <person name="Shi J."/>
            <person name="Zhao H."/>
            <person name="Zhao H."/>
            <person name="Song W."/>
            <person name="Zhang M."/>
            <person name="Cui Y."/>
            <person name="Dong X."/>
            <person name="Liu H."/>
            <person name="Ma X."/>
            <person name="Jiao Y."/>
            <person name="Wang B."/>
            <person name="Wei X."/>
            <person name="Stein J.C."/>
            <person name="Glaubitz J.C."/>
            <person name="Lu F."/>
            <person name="Yu G."/>
            <person name="Liang C."/>
            <person name="Fengler K."/>
            <person name="Li B."/>
            <person name="Rafalski A."/>
            <person name="Schnable P.S."/>
            <person name="Ware D.H."/>
            <person name="Buckler E.S."/>
            <person name="Lai J."/>
        </authorList>
    </citation>
    <scope>NUCLEOTIDE SEQUENCE [LARGE SCALE GENOMIC DNA]</scope>
    <source>
        <strain evidence="3">cv. Missouri 17</strain>
        <tissue evidence="2">Seedling</tissue>
    </source>
</reference>